<dbReference type="Gene3D" id="2.120.10.80">
    <property type="entry name" value="Kelch-type beta propeller"/>
    <property type="match status" value="1"/>
</dbReference>
<proteinExistence type="predicted"/>
<dbReference type="InterPro" id="IPR006652">
    <property type="entry name" value="Kelch_1"/>
</dbReference>
<dbReference type="InterPro" id="IPR050354">
    <property type="entry name" value="F-box/kelch-repeat_ARATH"/>
</dbReference>
<evidence type="ECO:0000313" key="3">
    <source>
        <dbReference type="Proteomes" id="UP001558713"/>
    </source>
</evidence>
<name>A0ABD0ZJ38_CARAN</name>
<protein>
    <submittedName>
        <fullName evidence="2">F-box/kelch-repeat protein SKIP6</fullName>
    </submittedName>
</protein>
<dbReference type="Proteomes" id="UP001558713">
    <property type="component" value="Unassembled WGS sequence"/>
</dbReference>
<keyword evidence="3" id="KW-1185">Reference proteome</keyword>
<evidence type="ECO:0000313" key="2">
    <source>
        <dbReference type="EMBL" id="KAL1188880.1"/>
    </source>
</evidence>
<evidence type="ECO:0000259" key="1">
    <source>
        <dbReference type="Pfam" id="PF25210"/>
    </source>
</evidence>
<dbReference type="SUPFAM" id="SSF117281">
    <property type="entry name" value="Kelch motif"/>
    <property type="match status" value="1"/>
</dbReference>
<dbReference type="PANTHER" id="PTHR24414">
    <property type="entry name" value="F-BOX/KELCH-REPEAT PROTEIN SKIP4"/>
    <property type="match status" value="1"/>
</dbReference>
<dbReference type="Pfam" id="PF25210">
    <property type="entry name" value="Kelch_FKB95"/>
    <property type="match status" value="1"/>
</dbReference>
<accession>A0ABD0ZJ38</accession>
<sequence length="397" mass="44324">MEGGCAISRCSELELARHKKRRKITKEASILLALPDAVAMSCLAQVSRLDLAALAMASKSHRSLAGSPELCHLRFVMGCAEASFYVCLSLFPDPIPRWFILTPNRRLSPIPSNPCQAPDSSSFVVVNWGIYVIGGLINRSPISDVWFFDCFTHTWRGVPSMKMARASASVSFVDGKIYVFGGCGEEADSSNWAEVFDPETQTWGDIIMPKMPLDIHQSVVTEEKKVYGVDAEHQVFYLLPSEGKFSISGKIDSKGGNRKDWCLIGKLLYCLGPRRRILWCEPDELDWKEVKGLDNLRLSLYGLSETFPDGSKRVPKMLVRYDISKVCSNSAGNIVIFWNAHNRDPESLELWSAEISMENRQGGEIYGKVEWSGPVFKLDPLAHLYGINVLYSASLRA</sequence>
<feature type="domain" description="FKB95-like N-terminal Kelch" evidence="1">
    <location>
        <begin position="104"/>
        <end position="376"/>
    </location>
</feature>
<dbReference type="AlphaFoldDB" id="A0ABD0ZJ38"/>
<dbReference type="PANTHER" id="PTHR24414:SF115">
    <property type="entry name" value="F-BOX DOMAIN-CONTAINING PROTEIN"/>
    <property type="match status" value="1"/>
</dbReference>
<gene>
    <name evidence="2" type="ORF">V5N11_000996</name>
</gene>
<dbReference type="EMBL" id="JBANAX010000911">
    <property type="protein sequence ID" value="KAL1188880.1"/>
    <property type="molecule type" value="Genomic_DNA"/>
</dbReference>
<dbReference type="InterPro" id="IPR015915">
    <property type="entry name" value="Kelch-typ_b-propeller"/>
</dbReference>
<comment type="caution">
    <text evidence="2">The sequence shown here is derived from an EMBL/GenBank/DDBJ whole genome shotgun (WGS) entry which is preliminary data.</text>
</comment>
<reference evidence="2 3" key="1">
    <citation type="submission" date="2024-04" db="EMBL/GenBank/DDBJ databases">
        <title>Genome assembly C_amara_ONT_v2.</title>
        <authorList>
            <person name="Yant L."/>
            <person name="Moore C."/>
            <person name="Slenker M."/>
        </authorList>
    </citation>
    <scope>NUCLEOTIDE SEQUENCE [LARGE SCALE GENOMIC DNA]</scope>
    <source>
        <tissue evidence="2">Leaf</tissue>
    </source>
</reference>
<organism evidence="2 3">
    <name type="scientific">Cardamine amara subsp. amara</name>
    <dbReference type="NCBI Taxonomy" id="228776"/>
    <lineage>
        <taxon>Eukaryota</taxon>
        <taxon>Viridiplantae</taxon>
        <taxon>Streptophyta</taxon>
        <taxon>Embryophyta</taxon>
        <taxon>Tracheophyta</taxon>
        <taxon>Spermatophyta</taxon>
        <taxon>Magnoliopsida</taxon>
        <taxon>eudicotyledons</taxon>
        <taxon>Gunneridae</taxon>
        <taxon>Pentapetalae</taxon>
        <taxon>rosids</taxon>
        <taxon>malvids</taxon>
        <taxon>Brassicales</taxon>
        <taxon>Brassicaceae</taxon>
        <taxon>Cardamineae</taxon>
        <taxon>Cardamine</taxon>
    </lineage>
</organism>
<dbReference type="InterPro" id="IPR057499">
    <property type="entry name" value="Kelch_FKB95"/>
</dbReference>
<dbReference type="SMART" id="SM00612">
    <property type="entry name" value="Kelch"/>
    <property type="match status" value="2"/>
</dbReference>